<evidence type="ECO:0000256" key="1">
    <source>
        <dbReference type="ARBA" id="ARBA00007358"/>
    </source>
</evidence>
<reference evidence="6 7" key="1">
    <citation type="submission" date="2024-01" db="EMBL/GenBank/DDBJ databases">
        <title>Characterization of antibiotic resistant novel bacterial strains and their environmental applications.</title>
        <authorList>
            <person name="Manzoor S."/>
            <person name="Abbas S."/>
            <person name="Arshad M."/>
            <person name="Ahmed I."/>
        </authorList>
    </citation>
    <scope>NUCLEOTIDE SEQUENCE [LARGE SCALE GENOMIC DNA]</scope>
    <source>
        <strain evidence="6 7">NCCP-602</strain>
    </source>
</reference>
<dbReference type="InterPro" id="IPR001670">
    <property type="entry name" value="ADH_Fe/GldA"/>
</dbReference>
<keyword evidence="2" id="KW-0560">Oxidoreductase</keyword>
<feature type="domain" description="Alcohol dehydrogenase iron-type/glycerol dehydrogenase GldA" evidence="4">
    <location>
        <begin position="13"/>
        <end position="152"/>
    </location>
</feature>
<dbReference type="RefSeq" id="WP_339392907.1">
    <property type="nucleotide sequence ID" value="NZ_BAAAAF010000007.1"/>
</dbReference>
<dbReference type="EMBL" id="BAAAAF010000007">
    <property type="protein sequence ID" value="GAA0036072.1"/>
    <property type="molecule type" value="Genomic_DNA"/>
</dbReference>
<name>A0ABP3C8J2_9MICO</name>
<comment type="caution">
    <text evidence="6">The sequence shown here is derived from an EMBL/GenBank/DDBJ whole genome shotgun (WGS) entry which is preliminary data.</text>
</comment>
<evidence type="ECO:0000313" key="6">
    <source>
        <dbReference type="EMBL" id="GAA0036072.1"/>
    </source>
</evidence>
<evidence type="ECO:0000313" key="7">
    <source>
        <dbReference type="Proteomes" id="UP001498238"/>
    </source>
</evidence>
<keyword evidence="7" id="KW-1185">Reference proteome</keyword>
<accession>A0ABP3C8J2</accession>
<organism evidence="6 7">
    <name type="scientific">Brevibacterium metallidurans</name>
    <dbReference type="NCBI Taxonomy" id="1482676"/>
    <lineage>
        <taxon>Bacteria</taxon>
        <taxon>Bacillati</taxon>
        <taxon>Actinomycetota</taxon>
        <taxon>Actinomycetes</taxon>
        <taxon>Micrococcales</taxon>
        <taxon>Brevibacteriaceae</taxon>
        <taxon>Brevibacterium</taxon>
    </lineage>
</organism>
<dbReference type="Gene3D" id="3.40.50.1970">
    <property type="match status" value="1"/>
</dbReference>
<dbReference type="Pfam" id="PF25137">
    <property type="entry name" value="ADH_Fe_C"/>
    <property type="match status" value="1"/>
</dbReference>
<protein>
    <submittedName>
        <fullName evidence="6">Maleylacetate reductase</fullName>
    </submittedName>
</protein>
<dbReference type="CDD" id="cd08177">
    <property type="entry name" value="MAR"/>
    <property type="match status" value="1"/>
</dbReference>
<dbReference type="Gene3D" id="1.20.1090.10">
    <property type="entry name" value="Dehydroquinate synthase-like - alpha domain"/>
    <property type="match status" value="1"/>
</dbReference>
<dbReference type="PANTHER" id="PTHR11496:SF102">
    <property type="entry name" value="ALCOHOL DEHYDROGENASE 4"/>
    <property type="match status" value="1"/>
</dbReference>
<dbReference type="PANTHER" id="PTHR11496">
    <property type="entry name" value="ALCOHOL DEHYDROGENASE"/>
    <property type="match status" value="1"/>
</dbReference>
<evidence type="ECO:0000256" key="2">
    <source>
        <dbReference type="ARBA" id="ARBA00023002"/>
    </source>
</evidence>
<comment type="similarity">
    <text evidence="1">Belongs to the iron-containing alcohol dehydrogenase family.</text>
</comment>
<sequence>MTLDFTHQTLRQRVVFAPGQAAARVGDEVRRLGADRVMVIVSGSAAEKVTDFTEHFPVALWHREVVMHVPAEVADRAVAAAEVGDIDLIVSVGGGSATGLAKAVALETRIPIIAVPTTFAGSEATNVWGRTENARKRTGTDDAVLPTTVVYDAQLLTDLPHDLAVSSGLNALAHCIDSMWAPRADPINAALALEGIRALNRGLPQLGPGDDGLSGLEDTLYGAYLAAVAFASAGSGMHHKIAHVLGGTFGLPHAQTHAILLPHILAFNAPGVPEAEARMAEAFDAETAVEGLRRLREAVGAPSALSEIGFSPGDIPEAVDLSLSAIPESNPQSVTRENLTALLTAATNGVQP</sequence>
<keyword evidence="3" id="KW-0520">NAD</keyword>
<evidence type="ECO:0000259" key="5">
    <source>
        <dbReference type="Pfam" id="PF25137"/>
    </source>
</evidence>
<dbReference type="Proteomes" id="UP001498238">
    <property type="component" value="Unassembled WGS sequence"/>
</dbReference>
<dbReference type="InterPro" id="IPR056798">
    <property type="entry name" value="ADH_Fe_C"/>
</dbReference>
<proteinExistence type="inferred from homology"/>
<dbReference type="InterPro" id="IPR039697">
    <property type="entry name" value="Alcohol_dehydrogenase_Fe"/>
</dbReference>
<dbReference type="InterPro" id="IPR034786">
    <property type="entry name" value="MAR"/>
</dbReference>
<dbReference type="SUPFAM" id="SSF56796">
    <property type="entry name" value="Dehydroquinate synthase-like"/>
    <property type="match status" value="1"/>
</dbReference>
<feature type="domain" description="Fe-containing alcohol dehydrogenase-like C-terminal" evidence="5">
    <location>
        <begin position="165"/>
        <end position="346"/>
    </location>
</feature>
<gene>
    <name evidence="6" type="ORF">NCCP602_20330</name>
</gene>
<dbReference type="Pfam" id="PF00465">
    <property type="entry name" value="Fe-ADH"/>
    <property type="match status" value="1"/>
</dbReference>
<evidence type="ECO:0000256" key="3">
    <source>
        <dbReference type="ARBA" id="ARBA00023027"/>
    </source>
</evidence>
<evidence type="ECO:0000259" key="4">
    <source>
        <dbReference type="Pfam" id="PF00465"/>
    </source>
</evidence>